<protein>
    <recommendedName>
        <fullName evidence="3">TraB/GumN family protein</fullName>
    </recommendedName>
</protein>
<accession>A0A5R8WX31</accession>
<proteinExistence type="predicted"/>
<keyword evidence="2" id="KW-1185">Reference proteome</keyword>
<evidence type="ECO:0000313" key="2">
    <source>
        <dbReference type="Proteomes" id="UP000305517"/>
    </source>
</evidence>
<dbReference type="Proteomes" id="UP000305517">
    <property type="component" value="Unassembled WGS sequence"/>
</dbReference>
<comment type="caution">
    <text evidence="1">The sequence shown here is derived from an EMBL/GenBank/DDBJ whole genome shotgun (WGS) entry which is preliminary data.</text>
</comment>
<organism evidence="1 2">
    <name type="scientific">Hymenobacter jeollabukensis</name>
    <dbReference type="NCBI Taxonomy" id="2025313"/>
    <lineage>
        <taxon>Bacteria</taxon>
        <taxon>Pseudomonadati</taxon>
        <taxon>Bacteroidota</taxon>
        <taxon>Cytophagia</taxon>
        <taxon>Cytophagales</taxon>
        <taxon>Hymenobacteraceae</taxon>
        <taxon>Hymenobacter</taxon>
    </lineage>
</organism>
<dbReference type="RefSeq" id="WP_138075323.1">
    <property type="nucleotide sequence ID" value="NZ_VAJM01000001.1"/>
</dbReference>
<evidence type="ECO:0008006" key="3">
    <source>
        <dbReference type="Google" id="ProtNLM"/>
    </source>
</evidence>
<name>A0A5R8WX31_9BACT</name>
<dbReference type="AlphaFoldDB" id="A0A5R8WX31"/>
<gene>
    <name evidence="1" type="ORF">FDY95_03560</name>
</gene>
<sequence>MLRFARFRLPALLLTAPLLGTSSPERNPPPPAAAPTELVIVGTVHRPTRLFNPDSVAAILARVQPELILVELDSSFFTPTFELKTPGRENEDLGLARYRRLHPAVRLRPFDIEGRNEFHRRHQLLTRPGEVLAQLDALYQSRQLTPAQGTILDRYYALTDSLNRCNQQQPAVINQPGTYALAERRQHYQFQQLRDVVAARPELIEYHAFYRLYADFWDQRNQAMARHIRQHLARLRPRRVVVLVGHAHKYYLLRELASHAAAEDFRLREYYQLAPAGL</sequence>
<reference evidence="1 2" key="1">
    <citation type="submission" date="2019-05" db="EMBL/GenBank/DDBJ databases">
        <title>Hymenobacter edaphi sp. nov., isolated from abandoned arsenic-contaminated farmland soil.</title>
        <authorList>
            <person name="Nie L."/>
        </authorList>
    </citation>
    <scope>NUCLEOTIDE SEQUENCE [LARGE SCALE GENOMIC DNA]</scope>
    <source>
        <strain evidence="1 2">1-3-3-8</strain>
    </source>
</reference>
<dbReference type="OrthoDB" id="641734at2"/>
<evidence type="ECO:0000313" key="1">
    <source>
        <dbReference type="EMBL" id="TLM97081.1"/>
    </source>
</evidence>
<dbReference type="EMBL" id="VAJM01000001">
    <property type="protein sequence ID" value="TLM97081.1"/>
    <property type="molecule type" value="Genomic_DNA"/>
</dbReference>